<evidence type="ECO:0000313" key="1">
    <source>
        <dbReference type="EMBL" id="QVW25582.1"/>
    </source>
</evidence>
<dbReference type="EMBL" id="CP075566">
    <property type="protein sequence ID" value="QVW25582.1"/>
    <property type="molecule type" value="Genomic_DNA"/>
</dbReference>
<protein>
    <submittedName>
        <fullName evidence="1">Uncharacterized protein</fullName>
    </submittedName>
</protein>
<accession>A0ABX8F3W4</accession>
<reference evidence="1 2" key="1">
    <citation type="submission" date="2021-05" db="EMBL/GenBank/DDBJ databases">
        <title>Complete genome of the cytokinin-producing biocontrol strain Pseudomonas fluorescens G20-18.</title>
        <authorList>
            <person name="Nielsen T.K."/>
            <person name="Mekureyaw M.F."/>
            <person name="Hansen L.H."/>
            <person name="Nicolaisen M.H."/>
            <person name="Roitsch T.G."/>
            <person name="Hennessy R.C."/>
        </authorList>
    </citation>
    <scope>NUCLEOTIDE SEQUENCE [LARGE SCALE GENOMIC DNA]</scope>
    <source>
        <strain evidence="1 2">G20-18</strain>
    </source>
</reference>
<keyword evidence="2" id="KW-1185">Reference proteome</keyword>
<dbReference type="RefSeq" id="WP_214382574.1">
    <property type="nucleotide sequence ID" value="NZ_CP075566.1"/>
</dbReference>
<organism evidence="1 2">
    <name type="scientific">Pseudomonas hormoni</name>
    <dbReference type="NCBI Taxonomy" id="3093767"/>
    <lineage>
        <taxon>Bacteria</taxon>
        <taxon>Pseudomonadati</taxon>
        <taxon>Pseudomonadota</taxon>
        <taxon>Gammaproteobacteria</taxon>
        <taxon>Pseudomonadales</taxon>
        <taxon>Pseudomonadaceae</taxon>
        <taxon>Pseudomonas</taxon>
    </lineage>
</organism>
<dbReference type="Proteomes" id="UP000681155">
    <property type="component" value="Chromosome"/>
</dbReference>
<sequence>MTKQGTYNEREGFRPWNYVNCREDIEGQEVWRINVKVKRVDEVVIPLAAADHGLVQVAEHEVGARMMAERSTQR</sequence>
<proteinExistence type="predicted"/>
<gene>
    <name evidence="1" type="ORF">KJF94_08480</name>
</gene>
<evidence type="ECO:0000313" key="2">
    <source>
        <dbReference type="Proteomes" id="UP000681155"/>
    </source>
</evidence>
<name>A0ABX8F3W4_9PSED</name>